<dbReference type="Gene3D" id="1.10.287.40">
    <property type="entry name" value="Serine-tRNA synthetase, tRNA binding domain"/>
    <property type="match status" value="1"/>
</dbReference>
<protein>
    <recommendedName>
        <fullName evidence="1">serine--tRNA ligase</fullName>
        <ecNumber evidence="1">6.1.1.11</ecNumber>
    </recommendedName>
    <alternativeName>
        <fullName evidence="7">Seryl-tRNA synthetase</fullName>
    </alternativeName>
</protein>
<feature type="domain" description="Aminoacyl-transfer RNA synthetases class-II family profile" evidence="8">
    <location>
        <begin position="203"/>
        <end position="446"/>
    </location>
</feature>
<dbReference type="SUPFAM" id="SSF55681">
    <property type="entry name" value="Class II aaRS and biotin synthetases"/>
    <property type="match status" value="1"/>
</dbReference>
<dbReference type="InterPro" id="IPR033729">
    <property type="entry name" value="SerRS_core"/>
</dbReference>
<evidence type="ECO:0000313" key="10">
    <source>
        <dbReference type="Proteomes" id="UP000604046"/>
    </source>
</evidence>
<dbReference type="EC" id="6.1.1.11" evidence="1"/>
<evidence type="ECO:0000256" key="4">
    <source>
        <dbReference type="ARBA" id="ARBA00022840"/>
    </source>
</evidence>
<evidence type="ECO:0000256" key="7">
    <source>
        <dbReference type="ARBA" id="ARBA00031113"/>
    </source>
</evidence>
<dbReference type="Pfam" id="PF00587">
    <property type="entry name" value="tRNA-synt_2b"/>
    <property type="match status" value="1"/>
</dbReference>
<dbReference type="PANTHER" id="PTHR11778">
    <property type="entry name" value="SERYL-TRNA SYNTHETASE"/>
    <property type="match status" value="1"/>
</dbReference>
<keyword evidence="5" id="KW-0648">Protein biosynthesis</keyword>
<evidence type="ECO:0000313" key="9">
    <source>
        <dbReference type="EMBL" id="CAE7214990.1"/>
    </source>
</evidence>
<evidence type="ECO:0000256" key="5">
    <source>
        <dbReference type="ARBA" id="ARBA00022917"/>
    </source>
</evidence>
<dbReference type="Gene3D" id="3.30.930.10">
    <property type="entry name" value="Bira Bifunctional Protein, Domain 2"/>
    <property type="match status" value="1"/>
</dbReference>
<dbReference type="InterPro" id="IPR006195">
    <property type="entry name" value="aa-tRNA-synth_II"/>
</dbReference>
<evidence type="ECO:0000256" key="6">
    <source>
        <dbReference type="ARBA" id="ARBA00023146"/>
    </source>
</evidence>
<keyword evidence="4" id="KW-0067">ATP-binding</keyword>
<dbReference type="Proteomes" id="UP000604046">
    <property type="component" value="Unassembled WGS sequence"/>
</dbReference>
<dbReference type="InterPro" id="IPR042103">
    <property type="entry name" value="SerRS_1_N_sf"/>
</dbReference>
<dbReference type="SUPFAM" id="SSF46589">
    <property type="entry name" value="tRNA-binding arm"/>
    <property type="match status" value="1"/>
</dbReference>
<proteinExistence type="predicted"/>
<dbReference type="InterPro" id="IPR010978">
    <property type="entry name" value="tRNA-bd_arm"/>
</dbReference>
<sequence>MPIDVNWLRADRSGDPHLVRQAQRQRFKADADALVDEVLELDTSWREKTTCARELHTQLNALQKDVIARRKKLKEPCDEELKQAALIREQLKELELQTLQCEKLRDGALGKLGNFVDPSVPISQNEADNEVISTWPSGTSAAHPAHVSHDDLGRSLLGHDELLWRIGGYDPERGCKVAGSRGYFLEDAGVLLNQALINFGLAFLRARGYRAVQPPYFMRKELMAGVAQLDDFDQQLYKVTKGGQGEVAEEMEKYLIATSEQPLCAFHAKEVLDAEVLPLRYAGLSTCFRTELGKAGRENRGIFRVHQFDKVEQFCITAADSELSQQMHSEMLRCAEEFYQSLGVSYRVVKVVSGELNDAATMKYDLEGWFAGQGQYRELVSCSNCTDFQSRALDIRYRPADPPDKQRPRHVHMLNSTLTASGRCLCCLLETYQTSDGVRVPSALVPFMGGIDFLPFIRGPRQPVEVCKAKVPREPKEPSNLSHIQDLEEKLLHCPYVGGFEASKDDLNEISIVKHEDLSKYPNVRRWIEHMNSFTSRELALLT</sequence>
<evidence type="ECO:0000256" key="3">
    <source>
        <dbReference type="ARBA" id="ARBA00022741"/>
    </source>
</evidence>
<accession>A0A812JVY5</accession>
<dbReference type="InterPro" id="IPR002317">
    <property type="entry name" value="Ser-tRNA-ligase_type_1"/>
</dbReference>
<evidence type="ECO:0000256" key="1">
    <source>
        <dbReference type="ARBA" id="ARBA00012840"/>
    </source>
</evidence>
<dbReference type="InterPro" id="IPR045864">
    <property type="entry name" value="aa-tRNA-synth_II/BPL/LPL"/>
</dbReference>
<keyword evidence="3" id="KW-0547">Nucleotide-binding</keyword>
<reference evidence="9" key="1">
    <citation type="submission" date="2021-02" db="EMBL/GenBank/DDBJ databases">
        <authorList>
            <person name="Dougan E. K."/>
            <person name="Rhodes N."/>
            <person name="Thang M."/>
            <person name="Chan C."/>
        </authorList>
    </citation>
    <scope>NUCLEOTIDE SEQUENCE</scope>
</reference>
<dbReference type="CDD" id="cd00770">
    <property type="entry name" value="SerRS_core"/>
    <property type="match status" value="1"/>
</dbReference>
<dbReference type="GO" id="GO:0006434">
    <property type="term" value="P:seryl-tRNA aminoacylation"/>
    <property type="evidence" value="ECO:0007669"/>
    <property type="project" value="InterPro"/>
</dbReference>
<dbReference type="GO" id="GO:0005524">
    <property type="term" value="F:ATP binding"/>
    <property type="evidence" value="ECO:0007669"/>
    <property type="project" value="UniProtKB-KW"/>
</dbReference>
<name>A0A812JVY5_9DINO</name>
<dbReference type="PRINTS" id="PR00981">
    <property type="entry name" value="TRNASYNTHSER"/>
</dbReference>
<comment type="caution">
    <text evidence="9">The sequence shown here is derived from an EMBL/GenBank/DDBJ whole genome shotgun (WGS) entry which is preliminary data.</text>
</comment>
<dbReference type="GO" id="GO:0004828">
    <property type="term" value="F:serine-tRNA ligase activity"/>
    <property type="evidence" value="ECO:0007669"/>
    <property type="project" value="UniProtKB-EC"/>
</dbReference>
<evidence type="ECO:0000256" key="2">
    <source>
        <dbReference type="ARBA" id="ARBA00022598"/>
    </source>
</evidence>
<evidence type="ECO:0000259" key="8">
    <source>
        <dbReference type="PROSITE" id="PS50862"/>
    </source>
</evidence>
<dbReference type="OrthoDB" id="10264585at2759"/>
<dbReference type="Pfam" id="PF02403">
    <property type="entry name" value="Seryl_tRNA_N"/>
    <property type="match status" value="1"/>
</dbReference>
<dbReference type="InterPro" id="IPR002314">
    <property type="entry name" value="aa-tRNA-synt_IIb"/>
</dbReference>
<organism evidence="9 10">
    <name type="scientific">Symbiodinium natans</name>
    <dbReference type="NCBI Taxonomy" id="878477"/>
    <lineage>
        <taxon>Eukaryota</taxon>
        <taxon>Sar</taxon>
        <taxon>Alveolata</taxon>
        <taxon>Dinophyceae</taxon>
        <taxon>Suessiales</taxon>
        <taxon>Symbiodiniaceae</taxon>
        <taxon>Symbiodinium</taxon>
    </lineage>
</organism>
<keyword evidence="6" id="KW-0030">Aminoacyl-tRNA synthetase</keyword>
<dbReference type="EMBL" id="CAJNDS010000524">
    <property type="protein sequence ID" value="CAE7214990.1"/>
    <property type="molecule type" value="Genomic_DNA"/>
</dbReference>
<keyword evidence="10" id="KW-1185">Reference proteome</keyword>
<dbReference type="InterPro" id="IPR015866">
    <property type="entry name" value="Ser-tRNA-synth_1_N"/>
</dbReference>
<dbReference type="AlphaFoldDB" id="A0A812JVY5"/>
<dbReference type="NCBIfam" id="TIGR00414">
    <property type="entry name" value="serS"/>
    <property type="match status" value="1"/>
</dbReference>
<dbReference type="PROSITE" id="PS50862">
    <property type="entry name" value="AA_TRNA_LIGASE_II"/>
    <property type="match status" value="1"/>
</dbReference>
<keyword evidence="2" id="KW-0436">Ligase</keyword>
<gene>
    <name evidence="9" type="ORF">SNAT2548_LOCUS7503</name>
</gene>